<keyword evidence="1" id="KW-0732">Signal</keyword>
<dbReference type="OrthoDB" id="2304887at2759"/>
<dbReference type="VEuPathDB" id="FungiDB:FUN_013911"/>
<comment type="caution">
    <text evidence="2">The sequence shown here is derived from an EMBL/GenBank/DDBJ whole genome shotgun (WGS) entry which is preliminary data.</text>
</comment>
<name>A0A2I1HF15_9GLOM</name>
<feature type="chain" id="PRO_5014166886" evidence="1">
    <location>
        <begin position="19"/>
        <end position="306"/>
    </location>
</feature>
<organism evidence="2 3">
    <name type="scientific">Rhizophagus irregularis</name>
    <dbReference type="NCBI Taxonomy" id="588596"/>
    <lineage>
        <taxon>Eukaryota</taxon>
        <taxon>Fungi</taxon>
        <taxon>Fungi incertae sedis</taxon>
        <taxon>Mucoromycota</taxon>
        <taxon>Glomeromycotina</taxon>
        <taxon>Glomeromycetes</taxon>
        <taxon>Glomerales</taxon>
        <taxon>Glomeraceae</taxon>
        <taxon>Rhizophagus</taxon>
    </lineage>
</organism>
<dbReference type="Proteomes" id="UP000234323">
    <property type="component" value="Unassembled WGS sequence"/>
</dbReference>
<feature type="signal peptide" evidence="1">
    <location>
        <begin position="1"/>
        <end position="18"/>
    </location>
</feature>
<sequence>MKLLLFALFVIFIIQVHANENFKCHKRPNRKSPKSCQDLFNTDQCNKCQSLVWDHLNGPDECGTIINFSQRMSKIVNDANLKFYDFKLLKRGLDDYCQKDFQCDHQKVEKINGEIQNECEHELSVKLDWSDNPKSFDKNSYAAYLTLIAYYGGIPEHKALCAKNDRGDYYSYEFIEKFVKWMMEKTQCDPDAKVSYDAHNVFKRNGEKIRVPGSFFCDPNWRKMAQFYADYIKEHGMKDSIGKKIWGSYHDFENLYLPACTYHKRGLGEIFKERNKLDKRIIGPILGFIATEAAAAIGGNLADEFL</sequence>
<dbReference type="AlphaFoldDB" id="A0A2I1HF15"/>
<protein>
    <submittedName>
        <fullName evidence="2">Uncharacterized protein</fullName>
    </submittedName>
</protein>
<proteinExistence type="predicted"/>
<dbReference type="EMBL" id="LLXI01002573">
    <property type="protein sequence ID" value="PKY57486.1"/>
    <property type="molecule type" value="Genomic_DNA"/>
</dbReference>
<keyword evidence="3" id="KW-1185">Reference proteome</keyword>
<accession>A0A2I1HF15</accession>
<evidence type="ECO:0000313" key="3">
    <source>
        <dbReference type="Proteomes" id="UP000234323"/>
    </source>
</evidence>
<evidence type="ECO:0000256" key="1">
    <source>
        <dbReference type="SAM" id="SignalP"/>
    </source>
</evidence>
<dbReference type="VEuPathDB" id="FungiDB:RhiirFUN_017165"/>
<reference evidence="2 3" key="1">
    <citation type="submission" date="2015-10" db="EMBL/GenBank/DDBJ databases">
        <title>Genome analyses suggest a sexual origin of heterokaryosis in a supposedly ancient asexual fungus.</title>
        <authorList>
            <person name="Ropars J."/>
            <person name="Sedzielewska K."/>
            <person name="Noel J."/>
            <person name="Charron P."/>
            <person name="Farinelli L."/>
            <person name="Marton T."/>
            <person name="Kruger M."/>
            <person name="Pelin A."/>
            <person name="Brachmann A."/>
            <person name="Corradi N."/>
        </authorList>
    </citation>
    <scope>NUCLEOTIDE SEQUENCE [LARGE SCALE GENOMIC DNA]</scope>
    <source>
        <strain evidence="2 3">A4</strain>
    </source>
</reference>
<gene>
    <name evidence="2" type="ORF">RhiirA4_549674</name>
</gene>
<evidence type="ECO:0000313" key="2">
    <source>
        <dbReference type="EMBL" id="PKY57486.1"/>
    </source>
</evidence>
<dbReference type="VEuPathDB" id="FungiDB:RhiirA1_542468"/>